<dbReference type="EMBL" id="NBCO01000065">
    <property type="protein sequence ID" value="ORC83543.1"/>
    <property type="molecule type" value="Genomic_DNA"/>
</dbReference>
<dbReference type="AlphaFoldDB" id="A0A1X0NGF6"/>
<keyword evidence="2" id="KW-1185">Reference proteome</keyword>
<evidence type="ECO:0000313" key="2">
    <source>
        <dbReference type="Proteomes" id="UP000192257"/>
    </source>
</evidence>
<reference evidence="1 2" key="1">
    <citation type="submission" date="2017-03" db="EMBL/GenBank/DDBJ databases">
        <title>An alternative strategy for trypanosome survival in the mammalian bloodstream revealed through genome and transcriptome analysis of the ubiquitous bovine parasite Trypanosoma (Megatrypanum) theileri.</title>
        <authorList>
            <person name="Kelly S."/>
            <person name="Ivens A."/>
            <person name="Mott A."/>
            <person name="O'Neill E."/>
            <person name="Emms D."/>
            <person name="Macleod O."/>
            <person name="Voorheis P."/>
            <person name="Matthews J."/>
            <person name="Matthews K."/>
            <person name="Carrington M."/>
        </authorList>
    </citation>
    <scope>NUCLEOTIDE SEQUENCE [LARGE SCALE GENOMIC DNA]</scope>
    <source>
        <strain evidence="1">Edinburgh</strain>
    </source>
</reference>
<gene>
    <name evidence="1" type="ORF">TM35_000651050</name>
</gene>
<dbReference type="Proteomes" id="UP000192257">
    <property type="component" value="Unassembled WGS sequence"/>
</dbReference>
<dbReference type="RefSeq" id="XP_028877609.1">
    <property type="nucleotide sequence ID" value="XM_029031078.1"/>
</dbReference>
<organism evidence="1 2">
    <name type="scientific">Trypanosoma theileri</name>
    <dbReference type="NCBI Taxonomy" id="67003"/>
    <lineage>
        <taxon>Eukaryota</taxon>
        <taxon>Discoba</taxon>
        <taxon>Euglenozoa</taxon>
        <taxon>Kinetoplastea</taxon>
        <taxon>Metakinetoplastina</taxon>
        <taxon>Trypanosomatida</taxon>
        <taxon>Trypanosomatidae</taxon>
        <taxon>Trypanosoma</taxon>
    </lineage>
</organism>
<evidence type="ECO:0000313" key="1">
    <source>
        <dbReference type="EMBL" id="ORC83543.1"/>
    </source>
</evidence>
<comment type="caution">
    <text evidence="1">The sequence shown here is derived from an EMBL/GenBank/DDBJ whole genome shotgun (WGS) entry which is preliminary data.</text>
</comment>
<dbReference type="VEuPathDB" id="TriTrypDB:TM35_000651050"/>
<dbReference type="GeneID" id="39990858"/>
<proteinExistence type="predicted"/>
<name>A0A1X0NGF6_9TRYP</name>
<sequence>MAMNKSRFLVSSFPSCIAKWQNIIVREDLNGNYGHFVGWQSVPNSTEHTQLSDHVSLLRGHLAVRERALHLQNARTRCQFNQYAIWHCLYMKDSSGFHGVGANLKVFFCGRKKNNVNLTWRCLHKVFVWFSQLVVSPDVGMVWAFCLFGYLHFPRGSLCKKRLPLRLGHDGVRGLLGRLKTPRGSPTPEGPFF</sequence>
<protein>
    <submittedName>
        <fullName evidence="1">Uncharacterized protein</fullName>
    </submittedName>
</protein>
<accession>A0A1X0NGF6</accession>